<feature type="transmembrane region" description="Helical" evidence="1">
    <location>
        <begin position="81"/>
        <end position="100"/>
    </location>
</feature>
<keyword evidence="2" id="KW-1185">Reference proteome</keyword>
<evidence type="ECO:0000313" key="2">
    <source>
        <dbReference type="Proteomes" id="UP000515204"/>
    </source>
</evidence>
<dbReference type="Proteomes" id="UP000515204">
    <property type="component" value="Unplaced"/>
</dbReference>
<organism evidence="2 3">
    <name type="scientific">Dinoponera quadriceps</name>
    <name type="common">South American ant</name>
    <dbReference type="NCBI Taxonomy" id="609295"/>
    <lineage>
        <taxon>Eukaryota</taxon>
        <taxon>Metazoa</taxon>
        <taxon>Ecdysozoa</taxon>
        <taxon>Arthropoda</taxon>
        <taxon>Hexapoda</taxon>
        <taxon>Insecta</taxon>
        <taxon>Pterygota</taxon>
        <taxon>Neoptera</taxon>
        <taxon>Endopterygota</taxon>
        <taxon>Hymenoptera</taxon>
        <taxon>Apocrita</taxon>
        <taxon>Aculeata</taxon>
        <taxon>Formicoidea</taxon>
        <taxon>Formicidae</taxon>
        <taxon>Ponerinae</taxon>
        <taxon>Ponerini</taxon>
        <taxon>Dinoponera</taxon>
    </lineage>
</organism>
<accession>A0A6P3X6K2</accession>
<gene>
    <name evidence="3" type="primary">LOC106744015</name>
</gene>
<dbReference type="GeneID" id="106744015"/>
<keyword evidence="1" id="KW-0812">Transmembrane</keyword>
<dbReference type="RefSeq" id="XP_014473887.1">
    <property type="nucleotide sequence ID" value="XM_014618401.1"/>
</dbReference>
<proteinExistence type="predicted"/>
<evidence type="ECO:0000256" key="1">
    <source>
        <dbReference type="SAM" id="Phobius"/>
    </source>
</evidence>
<dbReference type="AlphaFoldDB" id="A0A6P3X6K2"/>
<name>A0A6P3X6K2_DINQU</name>
<sequence length="178" mass="20586">MMSILYIRLSGTYLNMDAIGMVAYSLKIYFSLELLITPLEVIVSYTCSNKIVKFMLYEVITTMQQCILNYQITAATMNEPIMFATSTFIVMLIWLTRWRTIEGSPNVIFEYMLIYTRMRKYGIFIILAKMLGGYIAFKVTRVIWDYLETGYTSVGCSAIFDEDSTLSAVSIIQYWDIV</sequence>
<evidence type="ECO:0000313" key="3">
    <source>
        <dbReference type="RefSeq" id="XP_014473887.1"/>
    </source>
</evidence>
<keyword evidence="1" id="KW-1133">Transmembrane helix</keyword>
<protein>
    <submittedName>
        <fullName evidence="3">Uncharacterized protein LOC106744015 isoform X1</fullName>
    </submittedName>
</protein>
<keyword evidence="1" id="KW-0472">Membrane</keyword>
<reference evidence="3" key="1">
    <citation type="submission" date="2025-08" db="UniProtKB">
        <authorList>
            <consortium name="RefSeq"/>
        </authorList>
    </citation>
    <scope>IDENTIFICATION</scope>
</reference>
<feature type="transmembrane region" description="Helical" evidence="1">
    <location>
        <begin position="121"/>
        <end position="137"/>
    </location>
</feature>
<dbReference type="KEGG" id="dqu:106744015"/>